<dbReference type="EMBL" id="JAHRIQ010074003">
    <property type="protein sequence ID" value="MEQ2245672.1"/>
    <property type="molecule type" value="Genomic_DNA"/>
</dbReference>
<evidence type="ECO:0000313" key="1">
    <source>
        <dbReference type="EMBL" id="MEQ2245672.1"/>
    </source>
</evidence>
<dbReference type="Proteomes" id="UP001482620">
    <property type="component" value="Unassembled WGS sequence"/>
</dbReference>
<accession>A0ABV0UKB5</accession>
<protein>
    <submittedName>
        <fullName evidence="1">Uncharacterized protein</fullName>
    </submittedName>
</protein>
<name>A0ABV0UKB5_9TELE</name>
<sequence length="112" mass="12921">MQGMLCALRQRLGSRAISWVRLRADLKQQHYCFFPATLHPLDNKMENLHLQGVTGRCSRTAFPHQEQSPEELQKLLKPWRRCWIVYSAEWLLSTRPCSGETLCGSGLYPAGY</sequence>
<evidence type="ECO:0000313" key="2">
    <source>
        <dbReference type="Proteomes" id="UP001482620"/>
    </source>
</evidence>
<organism evidence="1 2">
    <name type="scientific">Ilyodon furcidens</name>
    <name type="common">goldbreast splitfin</name>
    <dbReference type="NCBI Taxonomy" id="33524"/>
    <lineage>
        <taxon>Eukaryota</taxon>
        <taxon>Metazoa</taxon>
        <taxon>Chordata</taxon>
        <taxon>Craniata</taxon>
        <taxon>Vertebrata</taxon>
        <taxon>Euteleostomi</taxon>
        <taxon>Actinopterygii</taxon>
        <taxon>Neopterygii</taxon>
        <taxon>Teleostei</taxon>
        <taxon>Neoteleostei</taxon>
        <taxon>Acanthomorphata</taxon>
        <taxon>Ovalentaria</taxon>
        <taxon>Atherinomorphae</taxon>
        <taxon>Cyprinodontiformes</taxon>
        <taxon>Goodeidae</taxon>
        <taxon>Ilyodon</taxon>
    </lineage>
</organism>
<proteinExistence type="predicted"/>
<gene>
    <name evidence="1" type="ORF">ILYODFUR_030366</name>
</gene>
<comment type="caution">
    <text evidence="1">The sequence shown here is derived from an EMBL/GenBank/DDBJ whole genome shotgun (WGS) entry which is preliminary data.</text>
</comment>
<keyword evidence="2" id="KW-1185">Reference proteome</keyword>
<reference evidence="1 2" key="1">
    <citation type="submission" date="2021-06" db="EMBL/GenBank/DDBJ databases">
        <authorList>
            <person name="Palmer J.M."/>
        </authorList>
    </citation>
    <scope>NUCLEOTIDE SEQUENCE [LARGE SCALE GENOMIC DNA]</scope>
    <source>
        <strain evidence="2">if_2019</strain>
        <tissue evidence="1">Muscle</tissue>
    </source>
</reference>